<sequence length="107" mass="11628">EQAAHVEVGRADVHRIVDHVELGVELGRLIFEQRHALAQQPGVGEARRGDGGVVVGLGGGDDPHRGLAPPGPVEPPQHRRRWREIGRDHVDLGRVAHVGTHRARPGR</sequence>
<feature type="region of interest" description="Disordered" evidence="1">
    <location>
        <begin position="39"/>
        <end position="79"/>
    </location>
</feature>
<feature type="compositionally biased region" description="Gly residues" evidence="1">
    <location>
        <begin position="51"/>
        <end position="60"/>
    </location>
</feature>
<dbReference type="EMBL" id="BKCJ011722481">
    <property type="protein sequence ID" value="GFD48456.1"/>
    <property type="molecule type" value="Genomic_DNA"/>
</dbReference>
<evidence type="ECO:0000313" key="2">
    <source>
        <dbReference type="EMBL" id="GFD48456.1"/>
    </source>
</evidence>
<gene>
    <name evidence="2" type="ORF">Tci_920425</name>
</gene>
<dbReference type="AlphaFoldDB" id="A0A699WS76"/>
<feature type="non-terminal residue" evidence="2">
    <location>
        <position position="1"/>
    </location>
</feature>
<evidence type="ECO:0000256" key="1">
    <source>
        <dbReference type="SAM" id="MobiDB-lite"/>
    </source>
</evidence>
<protein>
    <submittedName>
        <fullName evidence="2">Uncharacterized protein</fullName>
    </submittedName>
</protein>
<organism evidence="2">
    <name type="scientific">Tanacetum cinerariifolium</name>
    <name type="common">Dalmatian daisy</name>
    <name type="synonym">Chrysanthemum cinerariifolium</name>
    <dbReference type="NCBI Taxonomy" id="118510"/>
    <lineage>
        <taxon>Eukaryota</taxon>
        <taxon>Viridiplantae</taxon>
        <taxon>Streptophyta</taxon>
        <taxon>Embryophyta</taxon>
        <taxon>Tracheophyta</taxon>
        <taxon>Spermatophyta</taxon>
        <taxon>Magnoliopsida</taxon>
        <taxon>eudicotyledons</taxon>
        <taxon>Gunneridae</taxon>
        <taxon>Pentapetalae</taxon>
        <taxon>asterids</taxon>
        <taxon>campanulids</taxon>
        <taxon>Asterales</taxon>
        <taxon>Asteraceae</taxon>
        <taxon>Asteroideae</taxon>
        <taxon>Anthemideae</taxon>
        <taxon>Anthemidinae</taxon>
        <taxon>Tanacetum</taxon>
    </lineage>
</organism>
<name>A0A699WS76_TANCI</name>
<reference evidence="2" key="1">
    <citation type="journal article" date="2019" name="Sci. Rep.">
        <title>Draft genome of Tanacetum cinerariifolium, the natural source of mosquito coil.</title>
        <authorList>
            <person name="Yamashiro T."/>
            <person name="Shiraishi A."/>
            <person name="Satake H."/>
            <person name="Nakayama K."/>
        </authorList>
    </citation>
    <scope>NUCLEOTIDE SEQUENCE</scope>
</reference>
<comment type="caution">
    <text evidence="2">The sequence shown here is derived from an EMBL/GenBank/DDBJ whole genome shotgun (WGS) entry which is preliminary data.</text>
</comment>
<proteinExistence type="predicted"/>
<accession>A0A699WS76</accession>